<dbReference type="EMBL" id="NBXB01000045">
    <property type="protein sequence ID" value="RFA12174.1"/>
    <property type="molecule type" value="Genomic_DNA"/>
</dbReference>
<keyword evidence="1" id="KW-0472">Membrane</keyword>
<sequence length="139" mass="14947">MLKSVSRIRINGLRGAALLVAAVYCATRGIAYLPPLIPNASYVPGSLSLIANFVPLPVWGGVWILVALFCLVCAFRHDDWPAWAGLVGMMVLWGSSYLIGSFITWAAGDFGREWIGAGSYLGPAVIIAILSPKIPDRMK</sequence>
<organism evidence="2 3">
    <name type="scientific">Subtercola boreus</name>
    <dbReference type="NCBI Taxonomy" id="120213"/>
    <lineage>
        <taxon>Bacteria</taxon>
        <taxon>Bacillati</taxon>
        <taxon>Actinomycetota</taxon>
        <taxon>Actinomycetes</taxon>
        <taxon>Micrococcales</taxon>
        <taxon>Microbacteriaceae</taxon>
        <taxon>Subtercola</taxon>
    </lineage>
</organism>
<dbReference type="RefSeq" id="WP_116412950.1">
    <property type="nucleotide sequence ID" value="NZ_NBXB01000045.1"/>
</dbReference>
<feature type="transmembrane region" description="Helical" evidence="1">
    <location>
        <begin position="82"/>
        <end position="108"/>
    </location>
</feature>
<evidence type="ECO:0000313" key="2">
    <source>
        <dbReference type="EMBL" id="RFA12174.1"/>
    </source>
</evidence>
<dbReference type="AlphaFoldDB" id="A0A3E0VQA2"/>
<protein>
    <submittedName>
        <fullName evidence="2">Uncharacterized protein</fullName>
    </submittedName>
</protein>
<reference evidence="2 3" key="1">
    <citation type="submission" date="2017-04" db="EMBL/GenBank/DDBJ databases">
        <title>Comparative genome analysis of Subtercola boreus.</title>
        <authorList>
            <person name="Cho Y.-J."/>
            <person name="Cho A."/>
            <person name="Kim O.-S."/>
            <person name="Lee J.-I."/>
        </authorList>
    </citation>
    <scope>NUCLEOTIDE SEQUENCE [LARGE SCALE GENOMIC DNA]</scope>
    <source>
        <strain evidence="2 3">P27479</strain>
    </source>
</reference>
<dbReference type="Proteomes" id="UP000256541">
    <property type="component" value="Unassembled WGS sequence"/>
</dbReference>
<feature type="transmembrane region" description="Helical" evidence="1">
    <location>
        <begin position="53"/>
        <end position="75"/>
    </location>
</feature>
<evidence type="ECO:0000313" key="3">
    <source>
        <dbReference type="Proteomes" id="UP000256541"/>
    </source>
</evidence>
<evidence type="ECO:0000256" key="1">
    <source>
        <dbReference type="SAM" id="Phobius"/>
    </source>
</evidence>
<keyword evidence="1" id="KW-0812">Transmembrane</keyword>
<feature type="transmembrane region" description="Helical" evidence="1">
    <location>
        <begin position="12"/>
        <end position="33"/>
    </location>
</feature>
<proteinExistence type="predicted"/>
<dbReference type="OrthoDB" id="3687827at2"/>
<feature type="transmembrane region" description="Helical" evidence="1">
    <location>
        <begin position="114"/>
        <end position="131"/>
    </location>
</feature>
<gene>
    <name evidence="2" type="ORF">B7R22_17245</name>
</gene>
<keyword evidence="1" id="KW-1133">Transmembrane helix</keyword>
<accession>A0A3E0VQA2</accession>
<name>A0A3E0VQA2_9MICO</name>
<comment type="caution">
    <text evidence="2">The sequence shown here is derived from an EMBL/GenBank/DDBJ whole genome shotgun (WGS) entry which is preliminary data.</text>
</comment>